<dbReference type="RefSeq" id="WP_301197614.1">
    <property type="nucleotide sequence ID" value="NZ_JAPDPI010000002.1"/>
</dbReference>
<keyword evidence="4" id="KW-1185">Reference proteome</keyword>
<dbReference type="EMBL" id="JAPDPI010000002">
    <property type="protein sequence ID" value="MCW3804393.1"/>
    <property type="molecule type" value="Genomic_DNA"/>
</dbReference>
<protein>
    <submittedName>
        <fullName evidence="3">DUF4097 domain-containing protein</fullName>
    </submittedName>
</protein>
<dbReference type="Proteomes" id="UP001207408">
    <property type="component" value="Unassembled WGS sequence"/>
</dbReference>
<feature type="chain" id="PRO_5042163039" evidence="1">
    <location>
        <begin position="23"/>
        <end position="338"/>
    </location>
</feature>
<evidence type="ECO:0000313" key="4">
    <source>
        <dbReference type="Proteomes" id="UP001207408"/>
    </source>
</evidence>
<evidence type="ECO:0000256" key="1">
    <source>
        <dbReference type="SAM" id="SignalP"/>
    </source>
</evidence>
<organism evidence="3 4">
    <name type="scientific">Plebeiibacterium marinum</name>
    <dbReference type="NCBI Taxonomy" id="2992111"/>
    <lineage>
        <taxon>Bacteria</taxon>
        <taxon>Pseudomonadati</taxon>
        <taxon>Bacteroidota</taxon>
        <taxon>Bacteroidia</taxon>
        <taxon>Marinilabiliales</taxon>
        <taxon>Marinilabiliaceae</taxon>
        <taxon>Plebeiibacterium</taxon>
    </lineage>
</organism>
<evidence type="ECO:0000313" key="3">
    <source>
        <dbReference type="EMBL" id="MCW3804393.1"/>
    </source>
</evidence>
<dbReference type="Pfam" id="PF13349">
    <property type="entry name" value="DUF4097"/>
    <property type="match status" value="1"/>
</dbReference>
<dbReference type="PANTHER" id="PTHR34094">
    <property type="match status" value="1"/>
</dbReference>
<accession>A0AAE3MAN0</accession>
<reference evidence="3" key="1">
    <citation type="submission" date="2022-10" db="EMBL/GenBank/DDBJ databases">
        <authorList>
            <person name="Yu W.X."/>
        </authorList>
    </citation>
    <scope>NUCLEOTIDE SEQUENCE</scope>
    <source>
        <strain evidence="3">D04</strain>
    </source>
</reference>
<dbReference type="PANTHER" id="PTHR34094:SF1">
    <property type="entry name" value="PROTEIN FAM185A"/>
    <property type="match status" value="1"/>
</dbReference>
<proteinExistence type="predicted"/>
<keyword evidence="1" id="KW-0732">Signal</keyword>
<sequence>MNFRLRFITSFLIFSAAFTIVAQNVAIQKQDTFARVDTIMIDADFCAVKISGHEGNDIKLSAVIKTDENQDQYKIDTEVAQSKLSVSVVKPASWKSHWGEIVVKLPEGLNVVVVSKSGKVEVESLSVQNINIDSKSGHVNMTGVKGNVQSSSPAGDIVVDNYEGDLRSKSKSGKVILRNVKGDFCVSSNKGDFSISQLKGNLKTDGGSGFQEIENVEGNISAKTTNGDIKISLVKGNIETRTFEGNQKVFQSEAVYNLHASSGSITGTRIKFTGSSTFTTSEGNIKVQMNTKSDLAFVLKSDNSFLRAMGKSKKKSLKVGKGSIVITGTSTTGSQAYY</sequence>
<feature type="domain" description="DUF4097" evidence="2">
    <location>
        <begin position="56"/>
        <end position="232"/>
    </location>
</feature>
<dbReference type="AlphaFoldDB" id="A0AAE3MAN0"/>
<name>A0AAE3MAN0_9BACT</name>
<evidence type="ECO:0000259" key="2">
    <source>
        <dbReference type="Pfam" id="PF13349"/>
    </source>
</evidence>
<feature type="signal peptide" evidence="1">
    <location>
        <begin position="1"/>
        <end position="22"/>
    </location>
</feature>
<gene>
    <name evidence="3" type="ORF">OM074_02085</name>
</gene>
<comment type="caution">
    <text evidence="3">The sequence shown here is derived from an EMBL/GenBank/DDBJ whole genome shotgun (WGS) entry which is preliminary data.</text>
</comment>
<dbReference type="InterPro" id="IPR025164">
    <property type="entry name" value="Toastrack_DUF4097"/>
</dbReference>